<feature type="compositionally biased region" description="Polar residues" evidence="1">
    <location>
        <begin position="100"/>
        <end position="109"/>
    </location>
</feature>
<accession>A0ABN8XUG6</accession>
<evidence type="ECO:0000256" key="1">
    <source>
        <dbReference type="SAM" id="MobiDB-lite"/>
    </source>
</evidence>
<organism evidence="3 4">
    <name type="scientific">Rangifer tarandus platyrhynchus</name>
    <name type="common">Svalbard reindeer</name>
    <dbReference type="NCBI Taxonomy" id="3082113"/>
    <lineage>
        <taxon>Eukaryota</taxon>
        <taxon>Metazoa</taxon>
        <taxon>Chordata</taxon>
        <taxon>Craniata</taxon>
        <taxon>Vertebrata</taxon>
        <taxon>Euteleostomi</taxon>
        <taxon>Mammalia</taxon>
        <taxon>Eutheria</taxon>
        <taxon>Laurasiatheria</taxon>
        <taxon>Artiodactyla</taxon>
        <taxon>Ruminantia</taxon>
        <taxon>Pecora</taxon>
        <taxon>Cervidae</taxon>
        <taxon>Odocoileinae</taxon>
        <taxon>Rangifer</taxon>
    </lineage>
</organism>
<keyword evidence="4" id="KW-1185">Reference proteome</keyword>
<proteinExistence type="predicted"/>
<feature type="region of interest" description="Disordered" evidence="1">
    <location>
        <begin position="85"/>
        <end position="109"/>
    </location>
</feature>
<dbReference type="EMBL" id="OX459946">
    <property type="protein sequence ID" value="CAI9152970.1"/>
    <property type="molecule type" value="Genomic_DNA"/>
</dbReference>
<feature type="signal peptide" evidence="2">
    <location>
        <begin position="1"/>
        <end position="19"/>
    </location>
</feature>
<protein>
    <submittedName>
        <fullName evidence="3">Uncharacterized protein</fullName>
    </submittedName>
</protein>
<reference evidence="3" key="1">
    <citation type="submission" date="2023-04" db="EMBL/GenBank/DDBJ databases">
        <authorList>
            <consortium name="ELIXIR-Norway"/>
        </authorList>
    </citation>
    <scope>NUCLEOTIDE SEQUENCE [LARGE SCALE GENOMIC DNA]</scope>
</reference>
<gene>
    <name evidence="3" type="ORF">MRATA1EN1_LOCUS1932</name>
</gene>
<evidence type="ECO:0000256" key="2">
    <source>
        <dbReference type="SAM" id="SignalP"/>
    </source>
</evidence>
<evidence type="ECO:0000313" key="4">
    <source>
        <dbReference type="Proteomes" id="UP001176941"/>
    </source>
</evidence>
<dbReference type="Proteomes" id="UP001176941">
    <property type="component" value="Chromosome 10"/>
</dbReference>
<feature type="chain" id="PRO_5046262882" evidence="2">
    <location>
        <begin position="20"/>
        <end position="109"/>
    </location>
</feature>
<evidence type="ECO:0000313" key="3">
    <source>
        <dbReference type="EMBL" id="CAI9152970.1"/>
    </source>
</evidence>
<name>A0ABN8XUG6_RANTA</name>
<sequence>MRSMLIWIVKMVKILTIRQKSVWGSCWAGSHDWPSGVLGESSELGRQCSHYMAPLWVCLHIDLNKHFRKEQMLGLLSPMGKTAASASEMKGSSPAVSLEMQGSSLSNPG</sequence>
<keyword evidence="2" id="KW-0732">Signal</keyword>